<keyword evidence="10" id="KW-1015">Disulfide bond</keyword>
<keyword evidence="9" id="KW-0472">Membrane</keyword>
<keyword evidence="15" id="KW-1185">Reference proteome</keyword>
<keyword evidence="4" id="KW-0812">Transmembrane</keyword>
<dbReference type="PANTHER" id="PTHR46107:SF3">
    <property type="entry name" value="THIOREDOXIN DOMAIN-CONTAINING PROTEIN"/>
    <property type="match status" value="1"/>
</dbReference>
<evidence type="ECO:0000313" key="14">
    <source>
        <dbReference type="EMBL" id="ORZ25052.1"/>
    </source>
</evidence>
<evidence type="ECO:0000256" key="11">
    <source>
        <dbReference type="ARBA" id="ARBA00023284"/>
    </source>
</evidence>
<keyword evidence="8" id="KW-1133">Transmembrane helix</keyword>
<name>A0A1X2IZN4_9FUNG</name>
<dbReference type="EMBL" id="MCGE01000001">
    <property type="protein sequence ID" value="ORZ25052.1"/>
    <property type="molecule type" value="Genomic_DNA"/>
</dbReference>
<comment type="caution">
    <text evidence="14">The sequence shown here is derived from an EMBL/GenBank/DDBJ whole genome shotgun (WGS) entry which is preliminary data.</text>
</comment>
<evidence type="ECO:0000256" key="10">
    <source>
        <dbReference type="ARBA" id="ARBA00023157"/>
    </source>
</evidence>
<organism evidence="14 15">
    <name type="scientific">Absidia repens</name>
    <dbReference type="NCBI Taxonomy" id="90262"/>
    <lineage>
        <taxon>Eukaryota</taxon>
        <taxon>Fungi</taxon>
        <taxon>Fungi incertae sedis</taxon>
        <taxon>Mucoromycota</taxon>
        <taxon>Mucoromycotina</taxon>
        <taxon>Mucoromycetes</taxon>
        <taxon>Mucorales</taxon>
        <taxon>Cunninghamellaceae</taxon>
        <taxon>Absidia</taxon>
    </lineage>
</organism>
<dbReference type="InterPro" id="IPR017937">
    <property type="entry name" value="Thioredoxin_CS"/>
</dbReference>
<dbReference type="STRING" id="90262.A0A1X2IZN4"/>
<reference evidence="14 15" key="1">
    <citation type="submission" date="2016-07" db="EMBL/GenBank/DDBJ databases">
        <title>Pervasive Adenine N6-methylation of Active Genes in Fungi.</title>
        <authorList>
            <consortium name="DOE Joint Genome Institute"/>
            <person name="Mondo S.J."/>
            <person name="Dannebaum R.O."/>
            <person name="Kuo R.C."/>
            <person name="Labutti K."/>
            <person name="Haridas S."/>
            <person name="Kuo A."/>
            <person name="Salamov A."/>
            <person name="Ahrendt S.R."/>
            <person name="Lipzen A."/>
            <person name="Sullivan W."/>
            <person name="Andreopoulos W.B."/>
            <person name="Clum A."/>
            <person name="Lindquist E."/>
            <person name="Daum C."/>
            <person name="Ramamoorthy G.K."/>
            <person name="Gryganskyi A."/>
            <person name="Culley D."/>
            <person name="Magnuson J.K."/>
            <person name="James T.Y."/>
            <person name="O'Malley M.A."/>
            <person name="Stajich J.E."/>
            <person name="Spatafora J.W."/>
            <person name="Visel A."/>
            <person name="Grigoriev I.V."/>
        </authorList>
    </citation>
    <scope>NUCLEOTIDE SEQUENCE [LARGE SCALE GENOMIC DNA]</scope>
    <source>
        <strain evidence="14 15">NRRL 1336</strain>
    </source>
</reference>
<evidence type="ECO:0000256" key="12">
    <source>
        <dbReference type="SAM" id="SignalP"/>
    </source>
</evidence>
<dbReference type="InterPro" id="IPR052454">
    <property type="entry name" value="TMX_domain-containing"/>
</dbReference>
<protein>
    <submittedName>
        <fullName evidence="14">Thioredoxin-like protein</fullName>
    </submittedName>
</protein>
<keyword evidence="5 12" id="KW-0732">Signal</keyword>
<keyword evidence="11" id="KW-0676">Redox-active center</keyword>
<dbReference type="InterPro" id="IPR036249">
    <property type="entry name" value="Thioredoxin-like_sf"/>
</dbReference>
<dbReference type="GO" id="GO:0015036">
    <property type="term" value="F:disulfide oxidoreductase activity"/>
    <property type="evidence" value="ECO:0007669"/>
    <property type="project" value="TreeGrafter"/>
</dbReference>
<comment type="subcellular location">
    <subcellularLocation>
        <location evidence="1">Endoplasmic reticulum membrane</location>
        <topology evidence="1">Single-pass type I membrane protein</topology>
    </subcellularLocation>
</comment>
<sequence>MKFLSLLILLSFAFGYYAQVIQVTDANFDQLVKKSDQWVVEFYADWCGYCTRFAPVYDIVEENIRTTNYQPIYFGKVNIDENPALAARFFVSRLPTLFHVHQHQVRALPLTGDVSLMIDSLKHQEWTAISPIGGWRSPYGLFGRLLGWTGYSVKILSTVSPWQMIGLLFGLLVCGLGLTSYFSPRPSSLAVNEEPSVSSALAAGLSSSTAINNKSSNTQKRPSRRID</sequence>
<dbReference type="CDD" id="cd02961">
    <property type="entry name" value="PDI_a_family"/>
    <property type="match status" value="1"/>
</dbReference>
<proteinExistence type="predicted"/>
<evidence type="ECO:0000256" key="3">
    <source>
        <dbReference type="ARBA" id="ARBA00022553"/>
    </source>
</evidence>
<evidence type="ECO:0000313" key="15">
    <source>
        <dbReference type="Proteomes" id="UP000193560"/>
    </source>
</evidence>
<dbReference type="PROSITE" id="PS00194">
    <property type="entry name" value="THIOREDOXIN_1"/>
    <property type="match status" value="1"/>
</dbReference>
<evidence type="ECO:0000256" key="2">
    <source>
        <dbReference type="ARBA" id="ARBA00022448"/>
    </source>
</evidence>
<keyword evidence="7" id="KW-0249">Electron transport</keyword>
<evidence type="ECO:0000256" key="8">
    <source>
        <dbReference type="ARBA" id="ARBA00022989"/>
    </source>
</evidence>
<evidence type="ECO:0000259" key="13">
    <source>
        <dbReference type="PROSITE" id="PS51352"/>
    </source>
</evidence>
<dbReference type="Pfam" id="PF00085">
    <property type="entry name" value="Thioredoxin"/>
    <property type="match status" value="1"/>
</dbReference>
<dbReference type="Proteomes" id="UP000193560">
    <property type="component" value="Unassembled WGS sequence"/>
</dbReference>
<dbReference type="PANTHER" id="PTHR46107">
    <property type="entry name" value="DUMPY: SHORTER THAN WILD-TYPE"/>
    <property type="match status" value="1"/>
</dbReference>
<keyword evidence="2" id="KW-0813">Transport</keyword>
<dbReference type="GO" id="GO:0005789">
    <property type="term" value="C:endoplasmic reticulum membrane"/>
    <property type="evidence" value="ECO:0007669"/>
    <property type="project" value="UniProtKB-SubCell"/>
</dbReference>
<feature type="chain" id="PRO_5013208050" evidence="12">
    <location>
        <begin position="19"/>
        <end position="227"/>
    </location>
</feature>
<keyword evidence="3" id="KW-0597">Phosphoprotein</keyword>
<keyword evidence="6" id="KW-0256">Endoplasmic reticulum</keyword>
<evidence type="ECO:0000256" key="5">
    <source>
        <dbReference type="ARBA" id="ARBA00022729"/>
    </source>
</evidence>
<evidence type="ECO:0000256" key="9">
    <source>
        <dbReference type="ARBA" id="ARBA00023136"/>
    </source>
</evidence>
<feature type="domain" description="Thioredoxin" evidence="13">
    <location>
        <begin position="12"/>
        <end position="131"/>
    </location>
</feature>
<evidence type="ECO:0000256" key="6">
    <source>
        <dbReference type="ARBA" id="ARBA00022824"/>
    </source>
</evidence>
<dbReference type="OrthoDB" id="2121326at2759"/>
<dbReference type="SUPFAM" id="SSF52833">
    <property type="entry name" value="Thioredoxin-like"/>
    <property type="match status" value="1"/>
</dbReference>
<gene>
    <name evidence="14" type="ORF">BCR42DRAFT_399280</name>
</gene>
<dbReference type="InterPro" id="IPR013766">
    <property type="entry name" value="Thioredoxin_domain"/>
</dbReference>
<dbReference type="Gene3D" id="3.40.30.10">
    <property type="entry name" value="Glutaredoxin"/>
    <property type="match status" value="1"/>
</dbReference>
<dbReference type="PROSITE" id="PS51352">
    <property type="entry name" value="THIOREDOXIN_2"/>
    <property type="match status" value="1"/>
</dbReference>
<evidence type="ECO:0000256" key="4">
    <source>
        <dbReference type="ARBA" id="ARBA00022692"/>
    </source>
</evidence>
<evidence type="ECO:0000256" key="7">
    <source>
        <dbReference type="ARBA" id="ARBA00022982"/>
    </source>
</evidence>
<accession>A0A1X2IZN4</accession>
<evidence type="ECO:0000256" key="1">
    <source>
        <dbReference type="ARBA" id="ARBA00004115"/>
    </source>
</evidence>
<feature type="signal peptide" evidence="12">
    <location>
        <begin position="1"/>
        <end position="18"/>
    </location>
</feature>
<dbReference type="AlphaFoldDB" id="A0A1X2IZN4"/>